<dbReference type="PANTHER" id="PTHR30092">
    <property type="entry name" value="INNER MEMBRANE PROTEIN CRED"/>
    <property type="match status" value="1"/>
</dbReference>
<evidence type="ECO:0000313" key="3">
    <source>
        <dbReference type="Proteomes" id="UP000253209"/>
    </source>
</evidence>
<feature type="transmembrane region" description="Helical" evidence="1">
    <location>
        <begin position="319"/>
        <end position="337"/>
    </location>
</feature>
<dbReference type="AlphaFoldDB" id="A0A367GS17"/>
<dbReference type="OrthoDB" id="9791851at2"/>
<keyword evidence="1" id="KW-1133">Transmembrane helix</keyword>
<feature type="transmembrane region" description="Helical" evidence="1">
    <location>
        <begin position="344"/>
        <end position="360"/>
    </location>
</feature>
<keyword evidence="1" id="KW-0812">Transmembrane</keyword>
<dbReference type="NCBIfam" id="NF008712">
    <property type="entry name" value="PRK11715.1-1"/>
    <property type="match status" value="1"/>
</dbReference>
<dbReference type="PIRSF" id="PIRSF004548">
    <property type="entry name" value="CreD"/>
    <property type="match status" value="1"/>
</dbReference>
<dbReference type="EMBL" id="QGDC01000003">
    <property type="protein sequence ID" value="RCH55541.1"/>
    <property type="molecule type" value="Genomic_DNA"/>
</dbReference>
<feature type="transmembrane region" description="Helical" evidence="1">
    <location>
        <begin position="400"/>
        <end position="417"/>
    </location>
</feature>
<feature type="transmembrane region" description="Helical" evidence="1">
    <location>
        <begin position="423"/>
        <end position="441"/>
    </location>
</feature>
<feature type="transmembrane region" description="Helical" evidence="1">
    <location>
        <begin position="372"/>
        <end position="393"/>
    </location>
</feature>
<sequence length="450" mass="50234">MTDEPQKQKNAMDWLRESATVKAIFIAILILVLLIPSGLVQDLINERAARQEETIAEVSDAWSGRQLIKGPVLVIPYKKTETFLDTSRKEVSREVVDHIYVLPDNLSYKASITSEVRHRGIFDVAVYNSKINVNGNFASLNLAALNIRPEQLLPERARLTFEISDLKGLKKDPVIKAAGQVLTAEPSLSNTSIFKNGLQAAINLVSNGGNAFNFSYELDIKGSNDLHFLHLGKVTDVQANGDWPSPSFEGRTIPDTSKVNGAGFAAKWHMLYLNRPFPQQWTTDYNLLDNVKGLQQATFGVKLHMPVDDYQKTTRTSKYAILIILLTFVSLFITEIVGKQRVHVFNYVLIGAAMIIYYTLLLSFSEQIGFNMAYLVASLSTVALIAAFIASLLKKGKAAILFSFILSLFYTFIFVIIQLEDLALMVGSIALFIIVAVLMYISRKINWDNN</sequence>
<keyword evidence="3" id="KW-1185">Reference proteome</keyword>
<dbReference type="Pfam" id="PF06123">
    <property type="entry name" value="CreD"/>
    <property type="match status" value="1"/>
</dbReference>
<protein>
    <submittedName>
        <fullName evidence="2">Cell envelope integrity protein CreD</fullName>
    </submittedName>
</protein>
<evidence type="ECO:0000256" key="1">
    <source>
        <dbReference type="SAM" id="Phobius"/>
    </source>
</evidence>
<name>A0A367GS17_9SPHI</name>
<dbReference type="PANTHER" id="PTHR30092:SF0">
    <property type="entry name" value="INNER MEMBRANE PROTEIN CRED"/>
    <property type="match status" value="1"/>
</dbReference>
<keyword evidence="1" id="KW-0472">Membrane</keyword>
<dbReference type="GO" id="GO:0005886">
    <property type="term" value="C:plasma membrane"/>
    <property type="evidence" value="ECO:0007669"/>
    <property type="project" value="TreeGrafter"/>
</dbReference>
<comment type="caution">
    <text evidence="2">The sequence shown here is derived from an EMBL/GenBank/DDBJ whole genome shotgun (WGS) entry which is preliminary data.</text>
</comment>
<gene>
    <name evidence="2" type="ORF">DJ568_06525</name>
</gene>
<organism evidence="2 3">
    <name type="scientific">Mucilaginibacter hurinus</name>
    <dbReference type="NCBI Taxonomy" id="2201324"/>
    <lineage>
        <taxon>Bacteria</taxon>
        <taxon>Pseudomonadati</taxon>
        <taxon>Bacteroidota</taxon>
        <taxon>Sphingobacteriia</taxon>
        <taxon>Sphingobacteriales</taxon>
        <taxon>Sphingobacteriaceae</taxon>
        <taxon>Mucilaginibacter</taxon>
    </lineage>
</organism>
<reference evidence="2 3" key="1">
    <citation type="submission" date="2018-05" db="EMBL/GenBank/DDBJ databases">
        <title>Mucilaginibacter hurinus sp. nov., isolated from briquette warehouse soil.</title>
        <authorList>
            <person name="Choi L."/>
        </authorList>
    </citation>
    <scope>NUCLEOTIDE SEQUENCE [LARGE SCALE GENOMIC DNA]</scope>
    <source>
        <strain evidence="2 3">ZR32</strain>
    </source>
</reference>
<proteinExistence type="predicted"/>
<dbReference type="Proteomes" id="UP000253209">
    <property type="component" value="Unassembled WGS sequence"/>
</dbReference>
<feature type="transmembrane region" description="Helical" evidence="1">
    <location>
        <begin position="21"/>
        <end position="40"/>
    </location>
</feature>
<accession>A0A367GS17</accession>
<dbReference type="InterPro" id="IPR010364">
    <property type="entry name" value="Uncharacterised_IM_CreD"/>
</dbReference>
<evidence type="ECO:0000313" key="2">
    <source>
        <dbReference type="EMBL" id="RCH55541.1"/>
    </source>
</evidence>
<dbReference type="RefSeq" id="WP_114004456.1">
    <property type="nucleotide sequence ID" value="NZ_QGDC01000003.1"/>
</dbReference>